<evidence type="ECO:0000313" key="2">
    <source>
        <dbReference type="Proteomes" id="UP000030153"/>
    </source>
</evidence>
<organism evidence="1 2">
    <name type="scientific">Pontibacillus chungwhensis BH030062</name>
    <dbReference type="NCBI Taxonomy" id="1385513"/>
    <lineage>
        <taxon>Bacteria</taxon>
        <taxon>Bacillati</taxon>
        <taxon>Bacillota</taxon>
        <taxon>Bacilli</taxon>
        <taxon>Bacillales</taxon>
        <taxon>Bacillaceae</taxon>
        <taxon>Pontibacillus</taxon>
    </lineage>
</organism>
<sequence length="155" mass="18709">MYQVSSQQRRRLLHSFFKSANSCLELTYVVKICRQASAKELRTELDCEYIKILSSICKWFEIWEGKIECLMRITPIDDVYEWAHDPAVKEWKTLHMKLYKEMDKIEAPFYSNPKFLELFHVLDRINRWIDTWKSDNNKARIWINPAIEYIKANDP</sequence>
<proteinExistence type="predicted"/>
<comment type="caution">
    <text evidence="1">The sequence shown here is derived from an EMBL/GenBank/DDBJ whole genome shotgun (WGS) entry which is preliminary data.</text>
</comment>
<reference evidence="1 2" key="1">
    <citation type="submission" date="2013-08" db="EMBL/GenBank/DDBJ databases">
        <title>Genome of Pontibacillus chungwhensis.</title>
        <authorList>
            <person name="Wang Q."/>
            <person name="Wang G."/>
        </authorList>
    </citation>
    <scope>NUCLEOTIDE SEQUENCE [LARGE SCALE GENOMIC DNA]</scope>
    <source>
        <strain evidence="1 2">BH030062</strain>
    </source>
</reference>
<dbReference type="Proteomes" id="UP000030153">
    <property type="component" value="Unassembled WGS sequence"/>
</dbReference>
<evidence type="ECO:0000313" key="1">
    <source>
        <dbReference type="EMBL" id="KGP90356.1"/>
    </source>
</evidence>
<dbReference type="EMBL" id="AVBG01000013">
    <property type="protein sequence ID" value="KGP90356.1"/>
    <property type="molecule type" value="Genomic_DNA"/>
</dbReference>
<dbReference type="RefSeq" id="WP_036786046.1">
    <property type="nucleotide sequence ID" value="NZ_AVBG01000013.1"/>
</dbReference>
<accession>A0A0A2UV67</accession>
<dbReference type="STRING" id="1385513.N780_05455"/>
<dbReference type="AlphaFoldDB" id="A0A0A2UV67"/>
<name>A0A0A2UV67_9BACI</name>
<protein>
    <submittedName>
        <fullName evidence="1">Uncharacterized protein</fullName>
    </submittedName>
</protein>
<keyword evidence="2" id="KW-1185">Reference proteome</keyword>
<gene>
    <name evidence="1" type="ORF">N780_05455</name>
</gene>